<dbReference type="Gene3D" id="3.40.50.150">
    <property type="entry name" value="Vaccinia Virus protein VP39"/>
    <property type="match status" value="1"/>
</dbReference>
<keyword evidence="4" id="KW-0560">Oxidoreductase</keyword>
<feature type="region of interest" description="Disordered" evidence="5">
    <location>
        <begin position="907"/>
        <end position="934"/>
    </location>
</feature>
<evidence type="ECO:0000259" key="6">
    <source>
        <dbReference type="PROSITE" id="PS51387"/>
    </source>
</evidence>
<dbReference type="InterPro" id="IPR006094">
    <property type="entry name" value="Oxid_FAD_bind_N"/>
</dbReference>
<dbReference type="InterPro" id="IPR005919">
    <property type="entry name" value="Pmev_kin_anim"/>
</dbReference>
<dbReference type="CDD" id="cd06223">
    <property type="entry name" value="PRTases_typeI"/>
    <property type="match status" value="1"/>
</dbReference>
<dbReference type="GO" id="GO:0006695">
    <property type="term" value="P:cholesterol biosynthetic process"/>
    <property type="evidence" value="ECO:0007669"/>
    <property type="project" value="InterPro"/>
</dbReference>
<dbReference type="Proteomes" id="UP001175001">
    <property type="component" value="Unassembled WGS sequence"/>
</dbReference>
<dbReference type="InterPro" id="IPR016169">
    <property type="entry name" value="FAD-bd_PCMH_sub2"/>
</dbReference>
<evidence type="ECO:0000256" key="1">
    <source>
        <dbReference type="ARBA" id="ARBA00005466"/>
    </source>
</evidence>
<keyword evidence="3" id="KW-0274">FAD</keyword>
<dbReference type="GO" id="GO:0004631">
    <property type="term" value="F:phosphomevalonate kinase activity"/>
    <property type="evidence" value="ECO:0007669"/>
    <property type="project" value="InterPro"/>
</dbReference>
<dbReference type="InterPro" id="IPR029057">
    <property type="entry name" value="PRTase-like"/>
</dbReference>
<keyword evidence="8" id="KW-1185">Reference proteome</keyword>
<dbReference type="PANTHER" id="PTHR42973:SF25">
    <property type="entry name" value="PHOSPHOMEVALONATE KINASE"/>
    <property type="match status" value="1"/>
</dbReference>
<evidence type="ECO:0000256" key="4">
    <source>
        <dbReference type="ARBA" id="ARBA00023002"/>
    </source>
</evidence>
<feature type="domain" description="FAD-binding PCMH-type" evidence="6">
    <location>
        <begin position="305"/>
        <end position="497"/>
    </location>
</feature>
<evidence type="ECO:0000256" key="5">
    <source>
        <dbReference type="SAM" id="MobiDB-lite"/>
    </source>
</evidence>
<dbReference type="InterPro" id="IPR050416">
    <property type="entry name" value="FAD-linked_Oxidoreductase"/>
</dbReference>
<protein>
    <submittedName>
        <fullName evidence="7">Adenine phosphoribosyltransferase</fullName>
    </submittedName>
</protein>
<dbReference type="Gene3D" id="3.30.465.10">
    <property type="match status" value="1"/>
</dbReference>
<organism evidence="7 8">
    <name type="scientific">Lasiodiplodia hormozganensis</name>
    <dbReference type="NCBI Taxonomy" id="869390"/>
    <lineage>
        <taxon>Eukaryota</taxon>
        <taxon>Fungi</taxon>
        <taxon>Dikarya</taxon>
        <taxon>Ascomycota</taxon>
        <taxon>Pezizomycotina</taxon>
        <taxon>Dothideomycetes</taxon>
        <taxon>Dothideomycetes incertae sedis</taxon>
        <taxon>Botryosphaeriales</taxon>
        <taxon>Botryosphaeriaceae</taxon>
        <taxon>Lasiodiplodia</taxon>
    </lineage>
</organism>
<keyword evidence="2" id="KW-0285">Flavoprotein</keyword>
<name>A0AA39Z4U1_9PEZI</name>
<dbReference type="GO" id="GO:0071949">
    <property type="term" value="F:FAD binding"/>
    <property type="evidence" value="ECO:0007669"/>
    <property type="project" value="InterPro"/>
</dbReference>
<proteinExistence type="inferred from homology"/>
<dbReference type="InterPro" id="IPR016166">
    <property type="entry name" value="FAD-bd_PCMH"/>
</dbReference>
<evidence type="ECO:0000256" key="3">
    <source>
        <dbReference type="ARBA" id="ARBA00022827"/>
    </source>
</evidence>
<accession>A0AA39Z4U1</accession>
<dbReference type="Gene3D" id="3.40.462.20">
    <property type="match status" value="1"/>
</dbReference>
<reference evidence="7" key="1">
    <citation type="submission" date="2023-06" db="EMBL/GenBank/DDBJ databases">
        <title>Multi-omics analyses reveal the molecular pathogenesis toolkit of Lasiodiplodia hormozganensis, a cross-kingdom pathogen.</title>
        <authorList>
            <person name="Felix C."/>
            <person name="Meneses R."/>
            <person name="Goncalves M.F.M."/>
            <person name="Tilleman L."/>
            <person name="Duarte A.S."/>
            <person name="Jorrin-Novo J.V."/>
            <person name="Van De Peer Y."/>
            <person name="Deforce D."/>
            <person name="Van Nieuwerburgh F."/>
            <person name="Esteves A.C."/>
            <person name="Alves A."/>
        </authorList>
    </citation>
    <scope>NUCLEOTIDE SEQUENCE</scope>
    <source>
        <strain evidence="7">CBS 339.90</strain>
    </source>
</reference>
<comment type="caution">
    <text evidence="7">The sequence shown here is derived from an EMBL/GenBank/DDBJ whole genome shotgun (WGS) entry which is preliminary data.</text>
</comment>
<dbReference type="GO" id="GO:0005737">
    <property type="term" value="C:cytoplasm"/>
    <property type="evidence" value="ECO:0007669"/>
    <property type="project" value="InterPro"/>
</dbReference>
<dbReference type="AlphaFoldDB" id="A0AA39Z4U1"/>
<dbReference type="SUPFAM" id="SSF56176">
    <property type="entry name" value="FAD-binding/transporter-associated domain-like"/>
    <property type="match status" value="1"/>
</dbReference>
<evidence type="ECO:0000313" key="8">
    <source>
        <dbReference type="Proteomes" id="UP001175001"/>
    </source>
</evidence>
<keyword evidence="7" id="KW-0328">Glycosyltransferase</keyword>
<dbReference type="GO" id="GO:0016757">
    <property type="term" value="F:glycosyltransferase activity"/>
    <property type="evidence" value="ECO:0007669"/>
    <property type="project" value="UniProtKB-KW"/>
</dbReference>
<evidence type="ECO:0000256" key="2">
    <source>
        <dbReference type="ARBA" id="ARBA00022630"/>
    </source>
</evidence>
<dbReference type="Pfam" id="PF00156">
    <property type="entry name" value="Pribosyltran"/>
    <property type="match status" value="1"/>
</dbReference>
<dbReference type="EMBL" id="JAUJDW010000002">
    <property type="protein sequence ID" value="KAK0664159.1"/>
    <property type="molecule type" value="Genomic_DNA"/>
</dbReference>
<dbReference type="GO" id="GO:0016491">
    <property type="term" value="F:oxidoreductase activity"/>
    <property type="evidence" value="ECO:0007669"/>
    <property type="project" value="UniProtKB-KW"/>
</dbReference>
<dbReference type="PANTHER" id="PTHR42973">
    <property type="entry name" value="BINDING OXIDOREDUCTASE, PUTATIVE (AFU_ORTHOLOGUE AFUA_1G17690)-RELATED"/>
    <property type="match status" value="1"/>
</dbReference>
<comment type="similarity">
    <text evidence="1">Belongs to the oxygen-dependent FAD-linked oxidoreductase family.</text>
</comment>
<evidence type="ECO:0000313" key="7">
    <source>
        <dbReference type="EMBL" id="KAK0664159.1"/>
    </source>
</evidence>
<dbReference type="Pfam" id="PF01565">
    <property type="entry name" value="FAD_binding_4"/>
    <property type="match status" value="1"/>
</dbReference>
<keyword evidence="7" id="KW-0808">Transferase</keyword>
<dbReference type="SUPFAM" id="SSF53271">
    <property type="entry name" value="PRTase-like"/>
    <property type="match status" value="1"/>
</dbReference>
<gene>
    <name evidence="7" type="primary">apt_0</name>
    <name evidence="7" type="ORF">DIS24_g479</name>
</gene>
<dbReference type="Gene3D" id="3.40.50.2020">
    <property type="match status" value="1"/>
</dbReference>
<dbReference type="Pfam" id="PF04275">
    <property type="entry name" value="P-mevalo_kinase"/>
    <property type="match status" value="1"/>
</dbReference>
<dbReference type="InterPro" id="IPR027417">
    <property type="entry name" value="P-loop_NTPase"/>
</dbReference>
<dbReference type="InterPro" id="IPR036318">
    <property type="entry name" value="FAD-bd_PCMH-like_sf"/>
</dbReference>
<dbReference type="InterPro" id="IPR029063">
    <property type="entry name" value="SAM-dependent_MTases_sf"/>
</dbReference>
<dbReference type="PROSITE" id="PS51387">
    <property type="entry name" value="FAD_PCMH"/>
    <property type="match status" value="1"/>
</dbReference>
<dbReference type="InterPro" id="IPR000836">
    <property type="entry name" value="PRTase_dom"/>
</dbReference>
<sequence>MATLDCLKRALRQEAKATSSAPEQPLSETQYSAGFNILSQDSGWMTYQDFIIPQLSQLLAPLFDSRIHISALEIGPGPKSVLGYLPDRLRRKIKRYTAFEPNGFFAASLGEWLGSTPKTESPLPHLESAADIRRTPFVLEDNVGCSDDKKFDIILFCHSMYGMKPKHKFIEKALGMFFEQPQDGMVVVFHRDGALHLDGLVCHRVASFPTNVVRVANDDEAMDCFAPFIAGFTMQDVDVDKAVRVQWRKVCRALGRREEAHPNHLLFSAPNIMAAFTRHATRLPELAAQVPLVEGSRVVKNREARLHLPAAVVRPTGVQHIQQCVQWALEHSLSLTVIGGGHSGHCILPNIVSIDMDAFDQVHILTAGEDGEDSGSESGSLIVAEAGCKTGDIIRKTMAAGVTVPLGARPSVGAGLWLQGGIEHLARLHGLACDSIVGAVLVSVDTSQVLCIGHVPSQHQPAGTIRPENEADLLWAMKGAGTNFGIVVSVTFKAYAAPTYFTQDWAVPLSDSREARRRLGDFDELVARKLPRNCSADAYLYWDADQLHFGMTTFQSSTTRSTFIEPTPTPVGGMWRPGDDFQTVDSVGLFETDMYVSGMHGGHSGGKTSSFKRCLFLNLIGRSDIADRLVAAIETRPTPLCYLHLLQGGGAIQDVEADASAFGCRDWDFACVITGVWPRSEDGTETARSAVRWVYSVAGDLLPFSSGAYGADLGPDPRDAALAAEAFGPNRLRLARLKHSMDPRGVLSYACPLPKAPKDPKLIILVTGESCVGKDYCAKIWVSMFTRCIQKNITARVASISDATKAEYAAATGADLDGLRLDRAYKEQHRPVLTAFFQKQIEQRPQLPEEHFLNVVHGAADVDVLLINGMRDKAPVATFSHLVPGSRLLEVHVQASELMRRRNRRVYSCDDDGDNDKDGNGSKSNSTPLGHRPSLIFNNDKVGKEAVERFAEHCLLPFFDEKLQRLADMVRPVPGFPRTGVEFRHVLGISEHSDGLALCSSLLQTHYAGDWAKVTTVVSCEAGGFVFASALALRVNVPLVLIREAGKLPPPTVSIIKPQSYVSSLAPNSQKEKWIEMGRGAVPRGAPVLVVDDVLSMGETLCAVLQLLIEAGISVENVSVMTVAEFPIHRGRELLRQRGFGGVSIQSLLVFGGS</sequence>
<dbReference type="Gene3D" id="3.40.50.300">
    <property type="entry name" value="P-loop containing nucleotide triphosphate hydrolases"/>
    <property type="match status" value="1"/>
</dbReference>